<evidence type="ECO:0000256" key="2">
    <source>
        <dbReference type="SAM" id="Phobius"/>
    </source>
</evidence>
<keyword evidence="2" id="KW-1133">Transmembrane helix</keyword>
<keyword evidence="2" id="KW-0472">Membrane</keyword>
<dbReference type="STRING" id="34027.SAMN05421829_111128"/>
<evidence type="ECO:0000313" key="3">
    <source>
        <dbReference type="EMBL" id="SIR22670.1"/>
    </source>
</evidence>
<dbReference type="SUPFAM" id="SSF54001">
    <property type="entry name" value="Cysteine proteinases"/>
    <property type="match status" value="1"/>
</dbReference>
<dbReference type="InterPro" id="IPR010319">
    <property type="entry name" value="Transglutaminase-like_Cys_pept"/>
</dbReference>
<organism evidence="3 4">
    <name type="scientific">Aromatoleum tolulyticum</name>
    <dbReference type="NCBI Taxonomy" id="34027"/>
    <lineage>
        <taxon>Bacteria</taxon>
        <taxon>Pseudomonadati</taxon>
        <taxon>Pseudomonadota</taxon>
        <taxon>Betaproteobacteria</taxon>
        <taxon>Rhodocyclales</taxon>
        <taxon>Rhodocyclaceae</taxon>
        <taxon>Aromatoleum</taxon>
    </lineage>
</organism>
<evidence type="ECO:0000313" key="4">
    <source>
        <dbReference type="Proteomes" id="UP000186819"/>
    </source>
</evidence>
<dbReference type="InterPro" id="IPR038765">
    <property type="entry name" value="Papain-like_cys_pep_sf"/>
</dbReference>
<dbReference type="PANTHER" id="PTHR39327">
    <property type="match status" value="1"/>
</dbReference>
<dbReference type="AlphaFoldDB" id="A0A1N6Z737"/>
<gene>
    <name evidence="3" type="ORF">SAMN05421829_111128</name>
</gene>
<feature type="region of interest" description="Disordered" evidence="1">
    <location>
        <begin position="1"/>
        <end position="21"/>
    </location>
</feature>
<keyword evidence="2" id="KW-0812">Transmembrane</keyword>
<feature type="transmembrane region" description="Helical" evidence="2">
    <location>
        <begin position="33"/>
        <end position="54"/>
    </location>
</feature>
<dbReference type="Gene3D" id="3.10.620.30">
    <property type="match status" value="1"/>
</dbReference>
<dbReference type="Proteomes" id="UP000186819">
    <property type="component" value="Unassembled WGS sequence"/>
</dbReference>
<keyword evidence="4" id="KW-1185">Reference proteome</keyword>
<accession>A0A1N6Z737</accession>
<dbReference type="PANTHER" id="PTHR39327:SF1">
    <property type="entry name" value="BLR5470 PROTEIN"/>
    <property type="match status" value="1"/>
</dbReference>
<name>A0A1N6Z737_9RHOO</name>
<protein>
    <submittedName>
        <fullName evidence="3">Predicted transglutaminase-like cysteine proteinase</fullName>
    </submittedName>
</protein>
<proteinExistence type="predicted"/>
<dbReference type="Pfam" id="PF06035">
    <property type="entry name" value="Peptidase_C93"/>
    <property type="match status" value="1"/>
</dbReference>
<reference evidence="4" key="1">
    <citation type="submission" date="2017-01" db="EMBL/GenBank/DDBJ databases">
        <authorList>
            <person name="Varghese N."/>
            <person name="Submissions S."/>
        </authorList>
    </citation>
    <scope>NUCLEOTIDE SEQUENCE [LARGE SCALE GENOMIC DNA]</scope>
    <source>
        <strain evidence="4">ATCC 51758</strain>
    </source>
</reference>
<evidence type="ECO:0000256" key="1">
    <source>
        <dbReference type="SAM" id="MobiDB-lite"/>
    </source>
</evidence>
<dbReference type="EMBL" id="FTMD01000011">
    <property type="protein sequence ID" value="SIR22670.1"/>
    <property type="molecule type" value="Genomic_DNA"/>
</dbReference>
<sequence length="251" mass="27803">MTSVADNGHDKFSSDTMTAAPCPHRRRPFPGAFAAVAYGLAVLASLLLGLSYAAPDLDRMLQVARERFGPEAGESVRAWRQMLGDAATVDDQEKLQRVNTFFNRRTAFEDDIVIWQQKDYWATPLETLGRKAGDCEDFSIAKYMSLRLLGVPAERLRLIYVRASMGAPGSGISQAHMVLGYYPSPADEPLVLDNLIGDIRTASRRPDLFPIFSFNAEGLWVSGASSSSADPTTRLSRWRSVLERMREEGLP</sequence>